<organism evidence="3 4">
    <name type="scientific">Aspergillus terreus (strain NIH 2624 / FGSC A1156)</name>
    <dbReference type="NCBI Taxonomy" id="341663"/>
    <lineage>
        <taxon>Eukaryota</taxon>
        <taxon>Fungi</taxon>
        <taxon>Dikarya</taxon>
        <taxon>Ascomycota</taxon>
        <taxon>Pezizomycotina</taxon>
        <taxon>Eurotiomycetes</taxon>
        <taxon>Eurotiomycetidae</taxon>
        <taxon>Eurotiales</taxon>
        <taxon>Aspergillaceae</taxon>
        <taxon>Aspergillus</taxon>
        <taxon>Aspergillus subgen. Circumdati</taxon>
    </lineage>
</organism>
<dbReference type="GO" id="GO:0016020">
    <property type="term" value="C:membrane"/>
    <property type="evidence" value="ECO:0007669"/>
    <property type="project" value="TreeGrafter"/>
</dbReference>
<evidence type="ECO:0000313" key="3">
    <source>
        <dbReference type="EMBL" id="EAU29277.1"/>
    </source>
</evidence>
<comment type="similarity">
    <text evidence="1">Belongs to the short-chain dehydrogenases/reductases (SDR) family.</text>
</comment>
<dbReference type="eggNOG" id="KOG0725">
    <property type="taxonomic scope" value="Eukaryota"/>
</dbReference>
<gene>
    <name evidence="3" type="ORF">ATEG_10280</name>
</gene>
<evidence type="ECO:0000256" key="1">
    <source>
        <dbReference type="ARBA" id="ARBA00006484"/>
    </source>
</evidence>
<dbReference type="OrthoDB" id="1933717at2759"/>
<dbReference type="PANTHER" id="PTHR44196:SF1">
    <property type="entry name" value="DEHYDROGENASE_REDUCTASE SDR FAMILY MEMBER 7B"/>
    <property type="match status" value="1"/>
</dbReference>
<keyword evidence="2" id="KW-0560">Oxidoreductase</keyword>
<evidence type="ECO:0000313" key="4">
    <source>
        <dbReference type="Proteomes" id="UP000007963"/>
    </source>
</evidence>
<dbReference type="GO" id="GO:0016491">
    <property type="term" value="F:oxidoreductase activity"/>
    <property type="evidence" value="ECO:0007669"/>
    <property type="project" value="UniProtKB-KW"/>
</dbReference>
<sequence length="283" mass="30926">MSVAEEKLRNGVAVITGAGAGIGAGLARRAGELGMTVVVTDISLERAQQTAREIVQAGGKAEAIMVDVSKPENLDKLAETVFETYSNVRLLINNAGIETLGFTWEISLARWEDALNVNLHGVVHSVRAFLPRMLATGETCWVANLASVGAFGVMPTQAAYILTKHAVQSFSECLYLEMQLKKAPIHVCSVLPGMLKTHIFDEKGGQGEPSGAAGYRRAMREMMESYGMDLEDGCRLIMQQISEGKFWVETQPSMTEEIANRRIDFIQRRLAPELPDSARALLQ</sequence>
<dbReference type="InterPro" id="IPR002347">
    <property type="entry name" value="SDR_fam"/>
</dbReference>
<dbReference type="Proteomes" id="UP000007963">
    <property type="component" value="Unassembled WGS sequence"/>
</dbReference>
<dbReference type="SUPFAM" id="SSF51735">
    <property type="entry name" value="NAD(P)-binding Rossmann-fold domains"/>
    <property type="match status" value="1"/>
</dbReference>
<proteinExistence type="inferred from homology"/>
<dbReference type="CDD" id="cd05233">
    <property type="entry name" value="SDR_c"/>
    <property type="match status" value="1"/>
</dbReference>
<dbReference type="InterPro" id="IPR036291">
    <property type="entry name" value="NAD(P)-bd_dom_sf"/>
</dbReference>
<dbReference type="PANTHER" id="PTHR44196">
    <property type="entry name" value="DEHYDROGENASE/REDUCTASE SDR FAMILY MEMBER 7B"/>
    <property type="match status" value="1"/>
</dbReference>
<dbReference type="HOGENOM" id="CLU_010194_2_1_1"/>
<name>Q0C7Q4_ASPTN</name>
<dbReference type="Pfam" id="PF00106">
    <property type="entry name" value="adh_short"/>
    <property type="match status" value="1"/>
</dbReference>
<evidence type="ECO:0000256" key="2">
    <source>
        <dbReference type="ARBA" id="ARBA00023002"/>
    </source>
</evidence>
<dbReference type="GeneID" id="4354600"/>
<dbReference type="Gene3D" id="3.40.50.720">
    <property type="entry name" value="NAD(P)-binding Rossmann-like Domain"/>
    <property type="match status" value="1"/>
</dbReference>
<dbReference type="AlphaFoldDB" id="Q0C7Q4"/>
<protein>
    <submittedName>
        <fullName evidence="3">Uncharacterized protein</fullName>
    </submittedName>
</protein>
<dbReference type="STRING" id="341663.Q0C7Q4"/>
<dbReference type="VEuPathDB" id="FungiDB:ATEG_10280"/>
<dbReference type="PRINTS" id="PR00081">
    <property type="entry name" value="GDHRDH"/>
</dbReference>
<dbReference type="OMA" id="WDTPVAN"/>
<accession>Q0C7Q4</accession>
<dbReference type="EMBL" id="CH476610">
    <property type="protein sequence ID" value="EAU29277.1"/>
    <property type="molecule type" value="Genomic_DNA"/>
</dbReference>
<dbReference type="RefSeq" id="XP_001218628.1">
    <property type="nucleotide sequence ID" value="XM_001218627.1"/>
</dbReference>
<reference evidence="4" key="1">
    <citation type="submission" date="2005-09" db="EMBL/GenBank/DDBJ databases">
        <title>Annotation of the Aspergillus terreus NIH2624 genome.</title>
        <authorList>
            <person name="Birren B.W."/>
            <person name="Lander E.S."/>
            <person name="Galagan J.E."/>
            <person name="Nusbaum C."/>
            <person name="Devon K."/>
            <person name="Henn M."/>
            <person name="Ma L.-J."/>
            <person name="Jaffe D.B."/>
            <person name="Butler J."/>
            <person name="Alvarez P."/>
            <person name="Gnerre S."/>
            <person name="Grabherr M."/>
            <person name="Kleber M."/>
            <person name="Mauceli E.W."/>
            <person name="Brockman W."/>
            <person name="Rounsley S."/>
            <person name="Young S.K."/>
            <person name="LaButti K."/>
            <person name="Pushparaj V."/>
            <person name="DeCaprio D."/>
            <person name="Crawford M."/>
            <person name="Koehrsen M."/>
            <person name="Engels R."/>
            <person name="Montgomery P."/>
            <person name="Pearson M."/>
            <person name="Howarth C."/>
            <person name="Larson L."/>
            <person name="Luoma S."/>
            <person name="White J."/>
            <person name="Alvarado L."/>
            <person name="Kodira C.D."/>
            <person name="Zeng Q."/>
            <person name="Oleary S."/>
            <person name="Yandava C."/>
            <person name="Denning D.W."/>
            <person name="Nierman W.C."/>
            <person name="Milne T."/>
            <person name="Madden K."/>
        </authorList>
    </citation>
    <scope>NUCLEOTIDE SEQUENCE [LARGE SCALE GENOMIC DNA]</scope>
    <source>
        <strain evidence="4">NIH 2624 / FGSC A1156</strain>
    </source>
</reference>